<gene>
    <name evidence="3" type="ORF">QFW96_14270</name>
</gene>
<dbReference type="PANTHER" id="PTHR43391">
    <property type="entry name" value="RETINOL DEHYDROGENASE-RELATED"/>
    <property type="match status" value="1"/>
</dbReference>
<dbReference type="Proteomes" id="UP001237595">
    <property type="component" value="Unassembled WGS sequence"/>
</dbReference>
<name>A0ABT6PP51_9PSEU</name>
<evidence type="ECO:0000256" key="2">
    <source>
        <dbReference type="ARBA" id="ARBA00023002"/>
    </source>
</evidence>
<sequence length="258" mass="26854">MEFADSVVIITGAGNGIGAAMARKFAALGARTVLADLDSAAVSSVADEVGGLAVPGDVASEQGVTALVEAAMAEHGRIDVFCANAGIGRNGGPEADEDAWAASWEVNVMSHVRAARAVLPHWLERGKGHFLGTASAAGLLTMLGSAPYSVTKHAAVAFAEYLSITYADKGITAQALCPQGVRTQLLEATGETGQILMGATAIEATDVAEVVAEKLGGDEFLILPHPEVADYYALRAAQPERWQSGMRKLQRKVEERPV</sequence>
<reference evidence="3 4" key="1">
    <citation type="submission" date="2023-04" db="EMBL/GenBank/DDBJ databases">
        <title>Draft genome sequence of Saccharopolyspora sp. TS4A08 isolated from sweet potato rhizospheric soil.</title>
        <authorList>
            <person name="Suksaard P."/>
            <person name="Duangmal K."/>
        </authorList>
    </citation>
    <scope>NUCLEOTIDE SEQUENCE [LARGE SCALE GENOMIC DNA]</scope>
    <source>
        <strain evidence="3 4">TS4A08</strain>
    </source>
</reference>
<organism evidence="3 4">
    <name type="scientific">Saccharopolyspora ipomoeae</name>
    <dbReference type="NCBI Taxonomy" id="3042027"/>
    <lineage>
        <taxon>Bacteria</taxon>
        <taxon>Bacillati</taxon>
        <taxon>Actinomycetota</taxon>
        <taxon>Actinomycetes</taxon>
        <taxon>Pseudonocardiales</taxon>
        <taxon>Pseudonocardiaceae</taxon>
        <taxon>Saccharopolyspora</taxon>
    </lineage>
</organism>
<dbReference type="EMBL" id="JASAOF010000007">
    <property type="protein sequence ID" value="MDI2029793.1"/>
    <property type="molecule type" value="Genomic_DNA"/>
</dbReference>
<dbReference type="GO" id="GO:0016491">
    <property type="term" value="F:oxidoreductase activity"/>
    <property type="evidence" value="ECO:0007669"/>
    <property type="project" value="UniProtKB-KW"/>
</dbReference>
<dbReference type="RefSeq" id="WP_281456107.1">
    <property type="nucleotide sequence ID" value="NZ_JASAOF010000007.1"/>
</dbReference>
<evidence type="ECO:0000313" key="3">
    <source>
        <dbReference type="EMBL" id="MDI2029793.1"/>
    </source>
</evidence>
<dbReference type="InterPro" id="IPR002347">
    <property type="entry name" value="SDR_fam"/>
</dbReference>
<dbReference type="CDD" id="cd05233">
    <property type="entry name" value="SDR_c"/>
    <property type="match status" value="1"/>
</dbReference>
<dbReference type="InterPro" id="IPR036291">
    <property type="entry name" value="NAD(P)-bd_dom_sf"/>
</dbReference>
<dbReference type="Gene3D" id="3.40.50.720">
    <property type="entry name" value="NAD(P)-binding Rossmann-like Domain"/>
    <property type="match status" value="1"/>
</dbReference>
<dbReference type="PANTHER" id="PTHR43391:SF26">
    <property type="entry name" value="BLL7251 PROTEIN"/>
    <property type="match status" value="1"/>
</dbReference>
<dbReference type="PRINTS" id="PR00081">
    <property type="entry name" value="GDHRDH"/>
</dbReference>
<evidence type="ECO:0000313" key="4">
    <source>
        <dbReference type="Proteomes" id="UP001237595"/>
    </source>
</evidence>
<dbReference type="SUPFAM" id="SSF51735">
    <property type="entry name" value="NAD(P)-binding Rossmann-fold domains"/>
    <property type="match status" value="1"/>
</dbReference>
<keyword evidence="4" id="KW-1185">Reference proteome</keyword>
<evidence type="ECO:0000256" key="1">
    <source>
        <dbReference type="ARBA" id="ARBA00006484"/>
    </source>
</evidence>
<protein>
    <submittedName>
        <fullName evidence="3">SDR family oxidoreductase</fullName>
        <ecNumber evidence="3">1.-.-.-</ecNumber>
    </submittedName>
</protein>
<dbReference type="Pfam" id="PF00106">
    <property type="entry name" value="adh_short"/>
    <property type="match status" value="1"/>
</dbReference>
<keyword evidence="2 3" id="KW-0560">Oxidoreductase</keyword>
<dbReference type="EC" id="1.-.-.-" evidence="3"/>
<comment type="caution">
    <text evidence="3">The sequence shown here is derived from an EMBL/GenBank/DDBJ whole genome shotgun (WGS) entry which is preliminary data.</text>
</comment>
<proteinExistence type="inferred from homology"/>
<comment type="similarity">
    <text evidence="1">Belongs to the short-chain dehydrogenases/reductases (SDR) family.</text>
</comment>
<accession>A0ABT6PP51</accession>